<feature type="compositionally biased region" description="Basic residues" evidence="1">
    <location>
        <begin position="65"/>
        <end position="74"/>
    </location>
</feature>
<dbReference type="EMBL" id="JBEYBF010000005">
    <property type="protein sequence ID" value="MEU1952301.1"/>
    <property type="molecule type" value="Genomic_DNA"/>
</dbReference>
<name>A0ABV2WN48_9NOCA</name>
<dbReference type="GeneID" id="96248464"/>
<proteinExistence type="predicted"/>
<feature type="region of interest" description="Disordered" evidence="1">
    <location>
        <begin position="45"/>
        <end position="87"/>
    </location>
</feature>
<evidence type="ECO:0000256" key="1">
    <source>
        <dbReference type="SAM" id="MobiDB-lite"/>
    </source>
</evidence>
<evidence type="ECO:0000313" key="2">
    <source>
        <dbReference type="EMBL" id="MEU1952301.1"/>
    </source>
</evidence>
<sequence length="87" mass="9863">MHTATGTSENRWSGVEDRLLELDPDLEELFAEVDEALRRARVRGTPRLRTVRGPRPRNPAARRPDSRRHGRRPVPGRACQRGPPGYG</sequence>
<accession>A0ABV2WN48</accession>
<protein>
    <recommendedName>
        <fullName evidence="4">DUF222 domain-containing protein</fullName>
    </recommendedName>
</protein>
<evidence type="ECO:0000313" key="3">
    <source>
        <dbReference type="Proteomes" id="UP001550628"/>
    </source>
</evidence>
<organism evidence="2 3">
    <name type="scientific">Nocardia rhamnosiphila</name>
    <dbReference type="NCBI Taxonomy" id="426716"/>
    <lineage>
        <taxon>Bacteria</taxon>
        <taxon>Bacillati</taxon>
        <taxon>Actinomycetota</taxon>
        <taxon>Actinomycetes</taxon>
        <taxon>Mycobacteriales</taxon>
        <taxon>Nocardiaceae</taxon>
        <taxon>Nocardia</taxon>
    </lineage>
</organism>
<comment type="caution">
    <text evidence="2">The sequence shown here is derived from an EMBL/GenBank/DDBJ whole genome shotgun (WGS) entry which is preliminary data.</text>
</comment>
<dbReference type="RefSeq" id="WP_156058982.1">
    <property type="nucleotide sequence ID" value="NZ_JBEXYG010000003.1"/>
</dbReference>
<reference evidence="2 3" key="1">
    <citation type="submission" date="2024-06" db="EMBL/GenBank/DDBJ databases">
        <title>The Natural Products Discovery Center: Release of the First 8490 Sequenced Strains for Exploring Actinobacteria Biosynthetic Diversity.</title>
        <authorList>
            <person name="Kalkreuter E."/>
            <person name="Kautsar S.A."/>
            <person name="Yang D."/>
            <person name="Bader C.D."/>
            <person name="Teijaro C.N."/>
            <person name="Fluegel L."/>
            <person name="Davis C.M."/>
            <person name="Simpson J.R."/>
            <person name="Lauterbach L."/>
            <person name="Steele A.D."/>
            <person name="Gui C."/>
            <person name="Meng S."/>
            <person name="Li G."/>
            <person name="Viehrig K."/>
            <person name="Ye F."/>
            <person name="Su P."/>
            <person name="Kiefer A.F."/>
            <person name="Nichols A."/>
            <person name="Cepeda A.J."/>
            <person name="Yan W."/>
            <person name="Fan B."/>
            <person name="Jiang Y."/>
            <person name="Adhikari A."/>
            <person name="Zheng C.-J."/>
            <person name="Schuster L."/>
            <person name="Cowan T.M."/>
            <person name="Smanski M.J."/>
            <person name="Chevrette M.G."/>
            <person name="De Carvalho L.P.S."/>
            <person name="Shen B."/>
        </authorList>
    </citation>
    <scope>NUCLEOTIDE SEQUENCE [LARGE SCALE GENOMIC DNA]</scope>
    <source>
        <strain evidence="2 3">NPDC019708</strain>
    </source>
</reference>
<gene>
    <name evidence="2" type="ORF">ABZ510_10605</name>
</gene>
<feature type="compositionally biased region" description="Basic residues" evidence="1">
    <location>
        <begin position="45"/>
        <end position="55"/>
    </location>
</feature>
<evidence type="ECO:0008006" key="4">
    <source>
        <dbReference type="Google" id="ProtNLM"/>
    </source>
</evidence>
<keyword evidence="3" id="KW-1185">Reference proteome</keyword>
<dbReference type="Proteomes" id="UP001550628">
    <property type="component" value="Unassembled WGS sequence"/>
</dbReference>